<dbReference type="Proteomes" id="UP001476798">
    <property type="component" value="Unassembled WGS sequence"/>
</dbReference>
<feature type="non-terminal residue" evidence="1">
    <location>
        <position position="1"/>
    </location>
</feature>
<reference evidence="1 2" key="1">
    <citation type="submission" date="2021-06" db="EMBL/GenBank/DDBJ databases">
        <authorList>
            <person name="Palmer J.M."/>
        </authorList>
    </citation>
    <scope>NUCLEOTIDE SEQUENCE [LARGE SCALE GENOMIC DNA]</scope>
    <source>
        <strain evidence="1 2">GA_2019</strain>
        <tissue evidence="1">Muscle</tissue>
    </source>
</reference>
<organism evidence="1 2">
    <name type="scientific">Goodea atripinnis</name>
    <dbReference type="NCBI Taxonomy" id="208336"/>
    <lineage>
        <taxon>Eukaryota</taxon>
        <taxon>Metazoa</taxon>
        <taxon>Chordata</taxon>
        <taxon>Craniata</taxon>
        <taxon>Vertebrata</taxon>
        <taxon>Euteleostomi</taxon>
        <taxon>Actinopterygii</taxon>
        <taxon>Neopterygii</taxon>
        <taxon>Teleostei</taxon>
        <taxon>Neoteleostei</taxon>
        <taxon>Acanthomorphata</taxon>
        <taxon>Ovalentaria</taxon>
        <taxon>Atherinomorphae</taxon>
        <taxon>Cyprinodontiformes</taxon>
        <taxon>Goodeidae</taxon>
        <taxon>Goodea</taxon>
    </lineage>
</organism>
<dbReference type="EMBL" id="JAHRIO010050666">
    <property type="protein sequence ID" value="MEQ2174770.1"/>
    <property type="molecule type" value="Genomic_DNA"/>
</dbReference>
<proteinExistence type="predicted"/>
<gene>
    <name evidence="1" type="ORF">GOODEAATRI_011319</name>
</gene>
<evidence type="ECO:0000313" key="2">
    <source>
        <dbReference type="Proteomes" id="UP001476798"/>
    </source>
</evidence>
<comment type="caution">
    <text evidence="1">The sequence shown here is derived from an EMBL/GenBank/DDBJ whole genome shotgun (WGS) entry which is preliminary data.</text>
</comment>
<evidence type="ECO:0000313" key="1">
    <source>
        <dbReference type="EMBL" id="MEQ2174770.1"/>
    </source>
</evidence>
<accession>A0ABV0NTN2</accession>
<name>A0ABV0NTN2_9TELE</name>
<sequence length="119" mass="13795">VIDRQELKYGVRLLFCIRRSNYSRFSFSEQLYPLCPPLHQFRCTLPVSLLTFTYRAHFFPTLMVVSQLENDTEGLPYSMSRVLSAFLTRVSYPRGGGNQQGKRQLLQHLPLSLPASRLK</sequence>
<protein>
    <submittedName>
        <fullName evidence="1">Uncharacterized protein</fullName>
    </submittedName>
</protein>
<keyword evidence="2" id="KW-1185">Reference proteome</keyword>